<dbReference type="InterPro" id="IPR001387">
    <property type="entry name" value="Cro/C1-type_HTH"/>
</dbReference>
<feature type="region of interest" description="Disordered" evidence="1">
    <location>
        <begin position="17"/>
        <end position="49"/>
    </location>
</feature>
<comment type="caution">
    <text evidence="3">The sequence shown here is derived from an EMBL/GenBank/DDBJ whole genome shotgun (WGS) entry which is preliminary data.</text>
</comment>
<reference evidence="3 4" key="1">
    <citation type="submission" date="2018-03" db="EMBL/GenBank/DDBJ databases">
        <title>Chitinolytic properties of Streptosporangium nondiastaticum TBG75A20.</title>
        <authorList>
            <person name="Gayathri V."/>
            <person name="Shiburaj S."/>
        </authorList>
    </citation>
    <scope>NUCLEOTIDE SEQUENCE [LARGE SCALE GENOMIC DNA]</scope>
    <source>
        <strain evidence="3 4">TBG75A20</strain>
    </source>
</reference>
<keyword evidence="4" id="KW-1185">Reference proteome</keyword>
<name>A0A9X7JTT5_9ACTN</name>
<dbReference type="Gene3D" id="1.10.260.40">
    <property type="entry name" value="lambda repressor-like DNA-binding domains"/>
    <property type="match status" value="1"/>
</dbReference>
<dbReference type="CDD" id="cd00093">
    <property type="entry name" value="HTH_XRE"/>
    <property type="match status" value="1"/>
</dbReference>
<dbReference type="Proteomes" id="UP000242427">
    <property type="component" value="Unassembled WGS sequence"/>
</dbReference>
<evidence type="ECO:0000313" key="4">
    <source>
        <dbReference type="Proteomes" id="UP000242427"/>
    </source>
</evidence>
<dbReference type="RefSeq" id="WP_106674894.1">
    <property type="nucleotide sequence ID" value="NZ_PXWG01000009.1"/>
</dbReference>
<dbReference type="EMBL" id="PXWG01000009">
    <property type="protein sequence ID" value="PSJ29578.1"/>
    <property type="molecule type" value="Genomic_DNA"/>
</dbReference>
<feature type="domain" description="HTH cro/C1-type" evidence="2">
    <location>
        <begin position="13"/>
        <end position="46"/>
    </location>
</feature>
<evidence type="ECO:0000259" key="2">
    <source>
        <dbReference type="PROSITE" id="PS50943"/>
    </source>
</evidence>
<dbReference type="PROSITE" id="PS50943">
    <property type="entry name" value="HTH_CROC1"/>
    <property type="match status" value="1"/>
</dbReference>
<evidence type="ECO:0000313" key="3">
    <source>
        <dbReference type="EMBL" id="PSJ29578.1"/>
    </source>
</evidence>
<dbReference type="SUPFAM" id="SSF47413">
    <property type="entry name" value="lambda repressor-like DNA-binding domains"/>
    <property type="match status" value="1"/>
</dbReference>
<dbReference type="InterPro" id="IPR010982">
    <property type="entry name" value="Lambda_DNA-bd_dom_sf"/>
</dbReference>
<accession>A0A9X7JTT5</accession>
<sequence length="191" mass="20536">MPQERWPILSAALRQERERQGLSQQELAERAGVSVGSVKNAERGTAPKGRRPYTLTLIATALGWAPSCVDDVLSGMPAPTSAPEVSVVAPVVEAELKPAMSGIDEVARAMYGALKFQMACQQHGAPPEAIADFEAATQRLLAFTMRAQSERPRLTQEHFEAVAHSAKGDGGPESDRSAVDEAVRRFDGENL</sequence>
<protein>
    <recommendedName>
        <fullName evidence="2">HTH cro/C1-type domain-containing protein</fullName>
    </recommendedName>
</protein>
<feature type="region of interest" description="Disordered" evidence="1">
    <location>
        <begin position="161"/>
        <end position="191"/>
    </location>
</feature>
<evidence type="ECO:0000256" key="1">
    <source>
        <dbReference type="SAM" id="MobiDB-lite"/>
    </source>
</evidence>
<feature type="compositionally biased region" description="Basic and acidic residues" evidence="1">
    <location>
        <begin position="173"/>
        <end position="191"/>
    </location>
</feature>
<organism evidence="3 4">
    <name type="scientific">Streptosporangium nondiastaticum</name>
    <dbReference type="NCBI Taxonomy" id="35764"/>
    <lineage>
        <taxon>Bacteria</taxon>
        <taxon>Bacillati</taxon>
        <taxon>Actinomycetota</taxon>
        <taxon>Actinomycetes</taxon>
        <taxon>Streptosporangiales</taxon>
        <taxon>Streptosporangiaceae</taxon>
        <taxon>Streptosporangium</taxon>
    </lineage>
</organism>
<dbReference type="SMART" id="SM00530">
    <property type="entry name" value="HTH_XRE"/>
    <property type="match status" value="1"/>
</dbReference>
<dbReference type="AlphaFoldDB" id="A0A9X7JTT5"/>
<gene>
    <name evidence="3" type="ORF">B7P34_06840</name>
</gene>
<dbReference type="Pfam" id="PF01381">
    <property type="entry name" value="HTH_3"/>
    <property type="match status" value="1"/>
</dbReference>
<dbReference type="GO" id="GO:0003677">
    <property type="term" value="F:DNA binding"/>
    <property type="evidence" value="ECO:0007669"/>
    <property type="project" value="InterPro"/>
</dbReference>
<proteinExistence type="predicted"/>